<dbReference type="InterPro" id="IPR023380">
    <property type="entry name" value="DsbB-like_sf"/>
</dbReference>
<comment type="caution">
    <text evidence="6">The sequence shown here is derived from an EMBL/GenBank/DDBJ whole genome shotgun (WGS) entry which is preliminary data.</text>
</comment>
<gene>
    <name evidence="6" type="ORF">D6858_14625</name>
</gene>
<protein>
    <submittedName>
        <fullName evidence="6">Disulfide bond formation protein B</fullName>
    </submittedName>
</protein>
<sequence length="159" mass="17321">MARLASERQAQILALLLPVGLLGGAYISQYVFGLYPCEMCWWQRYPHFAALAFALLSFVVPPRRFWIALAGLAIIVSGLIGAYHAGVEYGWWQGHTACSATALGGGDPLDAIMNAPLIRCDEVQWSLFGISLAGYNFLLSTFGGLAVLWLLGRRKGDTL</sequence>
<dbReference type="Gene3D" id="1.20.1550.10">
    <property type="entry name" value="DsbB-like"/>
    <property type="match status" value="1"/>
</dbReference>
<dbReference type="InterPro" id="IPR024199">
    <property type="entry name" value="Uncharacterised_DsbB"/>
</dbReference>
<keyword evidence="2 5" id="KW-0812">Transmembrane</keyword>
<organism evidence="6 7">
    <name type="scientific">Tsuneonella suprasediminis</name>
    <dbReference type="NCBI Taxonomy" id="2306996"/>
    <lineage>
        <taxon>Bacteria</taxon>
        <taxon>Pseudomonadati</taxon>
        <taxon>Pseudomonadota</taxon>
        <taxon>Alphaproteobacteria</taxon>
        <taxon>Sphingomonadales</taxon>
        <taxon>Erythrobacteraceae</taxon>
        <taxon>Tsuneonella</taxon>
    </lineage>
</organism>
<feature type="transmembrane region" description="Helical" evidence="5">
    <location>
        <begin position="65"/>
        <end position="85"/>
    </location>
</feature>
<dbReference type="EMBL" id="RAHJ01000022">
    <property type="protein sequence ID" value="RJX65542.1"/>
    <property type="molecule type" value="Genomic_DNA"/>
</dbReference>
<evidence type="ECO:0000256" key="2">
    <source>
        <dbReference type="ARBA" id="ARBA00022692"/>
    </source>
</evidence>
<keyword evidence="4 5" id="KW-0472">Membrane</keyword>
<feature type="transmembrane region" description="Helical" evidence="5">
    <location>
        <begin position="125"/>
        <end position="151"/>
    </location>
</feature>
<name>A0A419QY65_9SPHN</name>
<feature type="transmembrane region" description="Helical" evidence="5">
    <location>
        <begin position="44"/>
        <end position="60"/>
    </location>
</feature>
<proteinExistence type="predicted"/>
<dbReference type="PIRSF" id="PIRSF033913">
    <property type="entry name" value="S-S_format_DsbB"/>
    <property type="match status" value="1"/>
</dbReference>
<feature type="transmembrane region" description="Helical" evidence="5">
    <location>
        <begin position="12"/>
        <end position="32"/>
    </location>
</feature>
<dbReference type="SUPFAM" id="SSF158442">
    <property type="entry name" value="DsbB-like"/>
    <property type="match status" value="1"/>
</dbReference>
<dbReference type="GO" id="GO:0016020">
    <property type="term" value="C:membrane"/>
    <property type="evidence" value="ECO:0007669"/>
    <property type="project" value="UniProtKB-SubCell"/>
</dbReference>
<dbReference type="GO" id="GO:0006457">
    <property type="term" value="P:protein folding"/>
    <property type="evidence" value="ECO:0007669"/>
    <property type="project" value="InterPro"/>
</dbReference>
<dbReference type="Pfam" id="PF02600">
    <property type="entry name" value="DsbB"/>
    <property type="match status" value="1"/>
</dbReference>
<evidence type="ECO:0000256" key="5">
    <source>
        <dbReference type="SAM" id="Phobius"/>
    </source>
</evidence>
<evidence type="ECO:0000313" key="7">
    <source>
        <dbReference type="Proteomes" id="UP000284322"/>
    </source>
</evidence>
<dbReference type="InterPro" id="IPR003752">
    <property type="entry name" value="DiS_bond_form_DsbB/BdbC"/>
</dbReference>
<dbReference type="OrthoDB" id="9808637at2"/>
<evidence type="ECO:0000256" key="1">
    <source>
        <dbReference type="ARBA" id="ARBA00004141"/>
    </source>
</evidence>
<keyword evidence="3 5" id="KW-1133">Transmembrane helix</keyword>
<dbReference type="Proteomes" id="UP000284322">
    <property type="component" value="Unassembled WGS sequence"/>
</dbReference>
<keyword evidence="7" id="KW-1185">Reference proteome</keyword>
<dbReference type="GO" id="GO:0015035">
    <property type="term" value="F:protein-disulfide reductase activity"/>
    <property type="evidence" value="ECO:0007669"/>
    <property type="project" value="InterPro"/>
</dbReference>
<dbReference type="AlphaFoldDB" id="A0A419QY65"/>
<reference evidence="6 7" key="1">
    <citation type="submission" date="2018-09" db="EMBL/GenBank/DDBJ databases">
        <title>Altererythrobacter sp.Ery1 and Ery12, the genome sequencing of novel strains in genus Alterythrobacter.</title>
        <authorList>
            <person name="Cheng H."/>
            <person name="Wu Y.-H."/>
            <person name="Fang C."/>
            <person name="Xu X.-W."/>
        </authorList>
    </citation>
    <scope>NUCLEOTIDE SEQUENCE [LARGE SCALE GENOMIC DNA]</scope>
    <source>
        <strain evidence="6 7">Ery12</strain>
    </source>
</reference>
<evidence type="ECO:0000313" key="6">
    <source>
        <dbReference type="EMBL" id="RJX65542.1"/>
    </source>
</evidence>
<comment type="subcellular location">
    <subcellularLocation>
        <location evidence="1">Membrane</location>
        <topology evidence="1">Multi-pass membrane protein</topology>
    </subcellularLocation>
</comment>
<accession>A0A419QY65</accession>
<dbReference type="RefSeq" id="WP_120112263.1">
    <property type="nucleotide sequence ID" value="NZ_RAHJ01000022.1"/>
</dbReference>
<evidence type="ECO:0000256" key="4">
    <source>
        <dbReference type="ARBA" id="ARBA00023136"/>
    </source>
</evidence>
<evidence type="ECO:0000256" key="3">
    <source>
        <dbReference type="ARBA" id="ARBA00022989"/>
    </source>
</evidence>